<dbReference type="AlphaFoldDB" id="A0A4U5NFN2"/>
<feature type="region of interest" description="Disordered" evidence="1">
    <location>
        <begin position="1"/>
        <end position="25"/>
    </location>
</feature>
<dbReference type="EMBL" id="AZBU02000004">
    <property type="protein sequence ID" value="TKR81463.1"/>
    <property type="molecule type" value="Genomic_DNA"/>
</dbReference>
<reference evidence="2" key="2">
    <citation type="journal article" date="2015" name="Genome Biol.">
        <title>Comparative genomics of Steinernema reveals deeply conserved gene regulatory networks.</title>
        <authorList>
            <person name="Dillman A.R."/>
            <person name="Macchietto M."/>
            <person name="Porter C.F."/>
            <person name="Rogers A."/>
            <person name="Williams B."/>
            <person name="Antoshechkin I."/>
            <person name="Lee M.M."/>
            <person name="Goodwin Z."/>
            <person name="Lu X."/>
            <person name="Lewis E.E."/>
            <person name="Goodrich-Blair H."/>
            <person name="Stock S.P."/>
            <person name="Adams B.J."/>
            <person name="Sternberg P.W."/>
            <person name="Mortazavi A."/>
        </authorList>
    </citation>
    <scope>NUCLEOTIDE SEQUENCE [LARGE SCALE GENOMIC DNA]</scope>
    <source>
        <strain evidence="2">ALL</strain>
    </source>
</reference>
<evidence type="ECO:0000313" key="2">
    <source>
        <dbReference type="EMBL" id="TKR81463.1"/>
    </source>
</evidence>
<accession>A0A4U5NFN2</accession>
<evidence type="ECO:0000256" key="1">
    <source>
        <dbReference type="SAM" id="MobiDB-lite"/>
    </source>
</evidence>
<comment type="caution">
    <text evidence="2">The sequence shown here is derived from an EMBL/GenBank/DDBJ whole genome shotgun (WGS) entry which is preliminary data.</text>
</comment>
<sequence>MQTSSSFASSVSDEKPDSNTRRRSHCGRSLVLDVPSCGRLLFFLLFAPLHLCVTNKPLVHSTGLHSAWPFRSSN</sequence>
<protein>
    <submittedName>
        <fullName evidence="2">Uncharacterized protein</fullName>
    </submittedName>
</protein>
<feature type="compositionally biased region" description="Polar residues" evidence="1">
    <location>
        <begin position="1"/>
        <end position="11"/>
    </location>
</feature>
<gene>
    <name evidence="2" type="ORF">L596_015327</name>
</gene>
<proteinExistence type="predicted"/>
<name>A0A4U5NFN2_STECR</name>
<reference evidence="2" key="1">
    <citation type="submission" date="2013-11" db="EMBL/GenBank/DDBJ databases">
        <authorList>
            <person name="Sternberg P."/>
            <person name="Dillman A."/>
            <person name="Macchietto M."/>
        </authorList>
    </citation>
    <scope>NUCLEOTIDE SEQUENCE</scope>
    <source>
        <strain evidence="2">ALL</strain>
    </source>
</reference>
<organism evidence="2">
    <name type="scientific">Steinernema carpocapsae</name>
    <name type="common">Entomopathogenic nematode</name>
    <dbReference type="NCBI Taxonomy" id="34508"/>
    <lineage>
        <taxon>Eukaryota</taxon>
        <taxon>Metazoa</taxon>
        <taxon>Ecdysozoa</taxon>
        <taxon>Nematoda</taxon>
        <taxon>Chromadorea</taxon>
        <taxon>Rhabditida</taxon>
        <taxon>Tylenchina</taxon>
        <taxon>Panagrolaimomorpha</taxon>
        <taxon>Strongyloidoidea</taxon>
        <taxon>Steinernematidae</taxon>
        <taxon>Steinernema</taxon>
    </lineage>
</organism>
<reference evidence="2" key="3">
    <citation type="journal article" date="2019" name="G3 (Bethesda)">
        <title>Hybrid Assembly of the Genome of the Entomopathogenic Nematode Steinernema carpocapsae Identifies the X-Chromosome.</title>
        <authorList>
            <person name="Serra L."/>
            <person name="Macchietto M."/>
            <person name="Macias-Munoz A."/>
            <person name="McGill C.J."/>
            <person name="Rodriguez I.M."/>
            <person name="Rodriguez B."/>
            <person name="Murad R."/>
            <person name="Mortazavi A."/>
        </authorList>
    </citation>
    <scope>NUCLEOTIDE SEQUENCE</scope>
    <source>
        <strain evidence="2">ALL</strain>
    </source>
</reference>